<evidence type="ECO:0000313" key="6">
    <source>
        <dbReference type="Proteomes" id="UP000248214"/>
    </source>
</evidence>
<dbReference type="GO" id="GO:0045892">
    <property type="term" value="P:negative regulation of DNA-templated transcription"/>
    <property type="evidence" value="ECO:0007669"/>
    <property type="project" value="TreeGrafter"/>
</dbReference>
<dbReference type="FunFam" id="1.10.10.10:FF:000079">
    <property type="entry name" value="GntR family transcriptional regulator"/>
    <property type="match status" value="1"/>
</dbReference>
<dbReference type="SMART" id="SM00866">
    <property type="entry name" value="UTRA"/>
    <property type="match status" value="1"/>
</dbReference>
<dbReference type="Pfam" id="PF00392">
    <property type="entry name" value="GntR"/>
    <property type="match status" value="1"/>
</dbReference>
<evidence type="ECO:0000256" key="2">
    <source>
        <dbReference type="ARBA" id="ARBA00023125"/>
    </source>
</evidence>
<dbReference type="Gene3D" id="1.10.10.10">
    <property type="entry name" value="Winged helix-like DNA-binding domain superfamily/Winged helix DNA-binding domain"/>
    <property type="match status" value="1"/>
</dbReference>
<dbReference type="CDD" id="cd07377">
    <property type="entry name" value="WHTH_GntR"/>
    <property type="match status" value="1"/>
</dbReference>
<organism evidence="5 6">
    <name type="scientific">Salipaludibacillus keqinensis</name>
    <dbReference type="NCBI Taxonomy" id="2045207"/>
    <lineage>
        <taxon>Bacteria</taxon>
        <taxon>Bacillati</taxon>
        <taxon>Bacillota</taxon>
        <taxon>Bacilli</taxon>
        <taxon>Bacillales</taxon>
        <taxon>Bacillaceae</taxon>
    </lineage>
</organism>
<dbReference type="Gene3D" id="3.40.1410.10">
    <property type="entry name" value="Chorismate lyase-like"/>
    <property type="match status" value="1"/>
</dbReference>
<keyword evidence="6" id="KW-1185">Reference proteome</keyword>
<dbReference type="GO" id="GO:0003677">
    <property type="term" value="F:DNA binding"/>
    <property type="evidence" value="ECO:0007669"/>
    <property type="project" value="UniProtKB-KW"/>
</dbReference>
<dbReference type="SUPFAM" id="SSF64288">
    <property type="entry name" value="Chorismate lyase-like"/>
    <property type="match status" value="1"/>
</dbReference>
<dbReference type="PROSITE" id="PS50949">
    <property type="entry name" value="HTH_GNTR"/>
    <property type="match status" value="1"/>
</dbReference>
<sequence>MELRLKKDRVNCMINKSSSIPLYVQVKSILKKEIIGGLYEPGDKLPTEKELTSRFDISRMTLRQATNALVDEGYLKRLKGVGTIVQERKLEQSLTTLKSFTEDIIERGMIPSSKVLSFQKQKGTLQSIEKMGIQMKDDMWVTKRIRFADEHPIALETNIVSADLLPDLNETVMNESLHDFIKKNGYTMSRATTSIEASMPSELEKEYLDIQDISPVLTVERVTYLEDGKPIEWSISVNRSDRYRFSAELLAQPRTSATMAMIQREKE</sequence>
<evidence type="ECO:0000256" key="1">
    <source>
        <dbReference type="ARBA" id="ARBA00023015"/>
    </source>
</evidence>
<dbReference type="InterPro" id="IPR050679">
    <property type="entry name" value="Bact_HTH_transcr_reg"/>
</dbReference>
<accession>A0A323TGR5</accession>
<name>A0A323TGR5_9BACI</name>
<dbReference type="InterPro" id="IPR000524">
    <property type="entry name" value="Tscrpt_reg_HTH_GntR"/>
</dbReference>
<reference evidence="5 6" key="1">
    <citation type="submission" date="2017-10" db="EMBL/GenBank/DDBJ databases">
        <title>Bacillus sp. nov., a halophilic bacterium isolated from a Keqin Lake.</title>
        <authorList>
            <person name="Wang H."/>
        </authorList>
    </citation>
    <scope>NUCLEOTIDE SEQUENCE [LARGE SCALE GENOMIC DNA]</scope>
    <source>
        <strain evidence="5 6">KQ-12</strain>
    </source>
</reference>
<keyword evidence="1" id="KW-0805">Transcription regulation</keyword>
<dbReference type="PRINTS" id="PR00035">
    <property type="entry name" value="HTHGNTR"/>
</dbReference>
<dbReference type="SUPFAM" id="SSF46785">
    <property type="entry name" value="Winged helix' DNA-binding domain"/>
    <property type="match status" value="1"/>
</dbReference>
<dbReference type="PANTHER" id="PTHR44846:SF1">
    <property type="entry name" value="MANNOSYL-D-GLYCERATE TRANSPORT_METABOLISM SYSTEM REPRESSOR MNGR-RELATED"/>
    <property type="match status" value="1"/>
</dbReference>
<dbReference type="InterPro" id="IPR036390">
    <property type="entry name" value="WH_DNA-bd_sf"/>
</dbReference>
<evidence type="ECO:0000256" key="3">
    <source>
        <dbReference type="ARBA" id="ARBA00023163"/>
    </source>
</evidence>
<dbReference type="Pfam" id="PF07702">
    <property type="entry name" value="UTRA"/>
    <property type="match status" value="1"/>
</dbReference>
<dbReference type="SMART" id="SM00345">
    <property type="entry name" value="HTH_GNTR"/>
    <property type="match status" value="1"/>
</dbReference>
<dbReference type="PANTHER" id="PTHR44846">
    <property type="entry name" value="MANNOSYL-D-GLYCERATE TRANSPORT/METABOLISM SYSTEM REPRESSOR MNGR-RELATED"/>
    <property type="match status" value="1"/>
</dbReference>
<dbReference type="Proteomes" id="UP000248214">
    <property type="component" value="Unassembled WGS sequence"/>
</dbReference>
<evidence type="ECO:0000313" key="5">
    <source>
        <dbReference type="EMBL" id="PYZ92757.1"/>
    </source>
</evidence>
<proteinExistence type="predicted"/>
<dbReference type="EMBL" id="PDOD01000003">
    <property type="protein sequence ID" value="PYZ92757.1"/>
    <property type="molecule type" value="Genomic_DNA"/>
</dbReference>
<protein>
    <submittedName>
        <fullName evidence="5">Phosphonate metabolism transcriptional regulator PhnF</fullName>
    </submittedName>
</protein>
<keyword evidence="2" id="KW-0238">DNA-binding</keyword>
<gene>
    <name evidence="5" type="ORF">CR194_13980</name>
</gene>
<keyword evidence="3" id="KW-0804">Transcription</keyword>
<evidence type="ECO:0000259" key="4">
    <source>
        <dbReference type="PROSITE" id="PS50949"/>
    </source>
</evidence>
<feature type="domain" description="HTH gntR-type" evidence="4">
    <location>
        <begin position="20"/>
        <end position="88"/>
    </location>
</feature>
<dbReference type="InterPro" id="IPR036388">
    <property type="entry name" value="WH-like_DNA-bd_sf"/>
</dbReference>
<comment type="caution">
    <text evidence="5">The sequence shown here is derived from an EMBL/GenBank/DDBJ whole genome shotgun (WGS) entry which is preliminary data.</text>
</comment>
<dbReference type="GO" id="GO:0003700">
    <property type="term" value="F:DNA-binding transcription factor activity"/>
    <property type="evidence" value="ECO:0007669"/>
    <property type="project" value="InterPro"/>
</dbReference>
<dbReference type="InterPro" id="IPR011663">
    <property type="entry name" value="UTRA"/>
</dbReference>
<dbReference type="InterPro" id="IPR028978">
    <property type="entry name" value="Chorismate_lyase_/UTRA_dom_sf"/>
</dbReference>
<dbReference type="AlphaFoldDB" id="A0A323TGR5"/>